<evidence type="ECO:0000256" key="3">
    <source>
        <dbReference type="ARBA" id="ARBA00023315"/>
    </source>
</evidence>
<evidence type="ECO:0000313" key="9">
    <source>
        <dbReference type="Proteomes" id="UP000006892"/>
    </source>
</evidence>
<dbReference type="SUPFAM" id="SSF53901">
    <property type="entry name" value="Thiolase-like"/>
    <property type="match status" value="2"/>
</dbReference>
<keyword evidence="2 5" id="KW-0808">Transferase</keyword>
<dbReference type="GO" id="GO:0016747">
    <property type="term" value="F:acyltransferase activity, transferring groups other than amino-acyl groups"/>
    <property type="evidence" value="ECO:0007669"/>
    <property type="project" value="InterPro"/>
</dbReference>
<dbReference type="InterPro" id="IPR016039">
    <property type="entry name" value="Thiolase-like"/>
</dbReference>
<reference evidence="8" key="1">
    <citation type="journal article" date="2010" name="PLoS Genet.">
        <title>The genome of a pathogenic rhodococcus: cooptive virulence underpinned by key gene acquisitions.</title>
        <authorList>
            <person name="Letek M."/>
            <person name="Gonzalez P."/>
            <person name="Macarthur I."/>
            <person name="Rodriguez H."/>
            <person name="Freeman T.C."/>
            <person name="Valero-Rello A."/>
            <person name="Blanco M."/>
            <person name="Buckley T."/>
            <person name="Cherevach I."/>
            <person name="Fahey R."/>
            <person name="Hapeshi A."/>
            <person name="Holdstock J."/>
            <person name="Leadon D."/>
            <person name="Navas J."/>
            <person name="Ocampo A."/>
            <person name="Quail M.A."/>
            <person name="Sanders M."/>
            <person name="Scortti M.M."/>
            <person name="Prescott J.F."/>
            <person name="Fogarty U."/>
            <person name="Meijer W.G."/>
            <person name="Parkhill J."/>
            <person name="Bentley S.D."/>
            <person name="Vazquez-Boland J.A."/>
        </authorList>
    </citation>
    <scope>NUCLEOTIDE SEQUENCE [LARGE SCALE GENOMIC DNA]</scope>
    <source>
        <strain evidence="8 9">103S</strain>
    </source>
</reference>
<evidence type="ECO:0000256" key="5">
    <source>
        <dbReference type="RuleBase" id="RU003557"/>
    </source>
</evidence>
<dbReference type="PIRSF" id="PIRSF000429">
    <property type="entry name" value="Ac-CoA_Ac_transf"/>
    <property type="match status" value="1"/>
</dbReference>
<keyword evidence="3 5" id="KW-0012">Acyltransferase</keyword>
<dbReference type="Pfam" id="PF00108">
    <property type="entry name" value="Thiolase_N"/>
    <property type="match status" value="1"/>
</dbReference>
<protein>
    <submittedName>
        <fullName evidence="8">Acetyl-CoA C-acyltransferase</fullName>
    </submittedName>
</protein>
<dbReference type="RefSeq" id="WP_013414876.1">
    <property type="nucleotide sequence ID" value="NC_014659.1"/>
</dbReference>
<evidence type="ECO:0000256" key="4">
    <source>
        <dbReference type="PIRSR" id="PIRSR000429-1"/>
    </source>
</evidence>
<dbReference type="PANTHER" id="PTHR43365:SF1">
    <property type="entry name" value="ACETYL-COA C-ACYLTRANSFERASE"/>
    <property type="match status" value="1"/>
</dbReference>
<organism evidence="8">
    <name type="scientific">Rhodococcus hoagii (strain 103S)</name>
    <name type="common">Rhodococcus equi</name>
    <dbReference type="NCBI Taxonomy" id="685727"/>
    <lineage>
        <taxon>Bacteria</taxon>
        <taxon>Bacillati</taxon>
        <taxon>Actinomycetota</taxon>
        <taxon>Actinomycetes</taxon>
        <taxon>Mycobacteriales</taxon>
        <taxon>Nocardiaceae</taxon>
        <taxon>Prescottella</taxon>
    </lineage>
</organism>
<dbReference type="Pfam" id="PF02803">
    <property type="entry name" value="Thiolase_C"/>
    <property type="match status" value="1"/>
</dbReference>
<dbReference type="AlphaFoldDB" id="A0A3S5Y2U4"/>
<proteinExistence type="inferred from homology"/>
<dbReference type="Gene3D" id="3.40.47.10">
    <property type="match status" value="2"/>
</dbReference>
<dbReference type="CDD" id="cd00751">
    <property type="entry name" value="thiolase"/>
    <property type="match status" value="1"/>
</dbReference>
<dbReference type="PANTHER" id="PTHR43365">
    <property type="entry name" value="BLR7806 PROTEIN"/>
    <property type="match status" value="1"/>
</dbReference>
<dbReference type="InterPro" id="IPR020616">
    <property type="entry name" value="Thiolase_N"/>
</dbReference>
<dbReference type="EMBL" id="FN563149">
    <property type="protein sequence ID" value="CBH46849.1"/>
    <property type="molecule type" value="Genomic_DNA"/>
</dbReference>
<sequence>MAEAVIVDAVRLASGKGKPGGALSGTHPVELLTHVLRALVDRNGLDPVRVDDVIGGCVQQVGEQALNISRTALLSAGFPESVPATTIDRQCGSSQQAAHFAAQGVIAGAYDIVIACGVESMSRIPMGTSPIGQDASGPGIAARYPEGLVHQGISAELISAKWKLDRESLDAYAAQSHQRAAAAAASGAFDREIVPIAVTDADGRRTEHRVDETVRGSTTADGLAGLRPSFRTDEFAARFPDAPWQITPGNSSPLTDGASAVLIMSEKAAAELDLTPRARFHSFAVLGDDPLMMLTAPIPATRKVLDRAGLGIDDLDAYEVNEAFAPVPLAWAHELGADPAKLNPLGGAIALGHALGSSGTRLLTTLVNHLEATGGHYGLQTMCEGAGMANATIIERL</sequence>
<feature type="domain" description="Thiolase N-terminal" evidence="6">
    <location>
        <begin position="5"/>
        <end position="267"/>
    </location>
</feature>
<accession>A0A3S5Y2U4</accession>
<evidence type="ECO:0000256" key="1">
    <source>
        <dbReference type="ARBA" id="ARBA00010982"/>
    </source>
</evidence>
<comment type="similarity">
    <text evidence="1 5">Belongs to the thiolase-like superfamily. Thiolase family.</text>
</comment>
<evidence type="ECO:0000256" key="2">
    <source>
        <dbReference type="ARBA" id="ARBA00022679"/>
    </source>
</evidence>
<dbReference type="NCBIfam" id="TIGR01930">
    <property type="entry name" value="AcCoA-C-Actrans"/>
    <property type="match status" value="1"/>
</dbReference>
<dbReference type="Proteomes" id="UP001154400">
    <property type="component" value="Chromosome"/>
</dbReference>
<dbReference type="KEGG" id="req:REQ_07320"/>
<feature type="active site" description="Proton acceptor" evidence="4">
    <location>
        <position position="353"/>
    </location>
</feature>
<feature type="domain" description="Thiolase C-terminal" evidence="7">
    <location>
        <begin position="275"/>
        <end position="396"/>
    </location>
</feature>
<dbReference type="InterPro" id="IPR002155">
    <property type="entry name" value="Thiolase"/>
</dbReference>
<gene>
    <name evidence="8" type="ordered locus">REQ_07320</name>
</gene>
<evidence type="ECO:0000313" key="8">
    <source>
        <dbReference type="EMBL" id="CBH46849.1"/>
    </source>
</evidence>
<dbReference type="InterPro" id="IPR020617">
    <property type="entry name" value="Thiolase_C"/>
</dbReference>
<evidence type="ECO:0000259" key="7">
    <source>
        <dbReference type="Pfam" id="PF02803"/>
    </source>
</evidence>
<feature type="active site" description="Proton acceptor" evidence="4">
    <location>
        <position position="383"/>
    </location>
</feature>
<feature type="active site" description="Acyl-thioester intermediate" evidence="4">
    <location>
        <position position="91"/>
    </location>
</feature>
<evidence type="ECO:0000259" key="6">
    <source>
        <dbReference type="Pfam" id="PF00108"/>
    </source>
</evidence>
<name>A0A3S5Y2U4_RHOH1</name>